<sequence length="619" mass="69398">MNLFSTLVSRVPMSSWAWTPACLRRHFSRRPEPSLQSKSRSRSSSLIPTVAGVSVSLLYLFNVFAVPQLLRFRFRLDLSPYDLGLYGFGPSRSYISFEYESPMVEIAEWGSGCDPRYTFLAPRGDSVAHPGPVILDAEGELVWMKYNWDTTQDFKVQRYNGADYLTYWEGTEVESRGYGSWYMLDSTYTQKYQISPVGNFGGGDLHEFRITEQGTALVTVYDPVPADLTSIGGLELGWILDGIFQEIDIETGELLFEWRASKHYPVNSTYEPLDAAGKDRNNAFDYFHINSVDKDEQENYIVSARHLHSVSYIDHVTGNVLWTLGGKLNEFTDLSDGQSTNFAWQHDARWHANNTVTLFDNAAHSSSDPDSESRGMVIQLDISGRIAELLAEYYHPQQMRSVSQGNVQILDESGRALVGWGHSAAFTEYTADGDLLCDVHFGASAFFSFGRVVSYRASKGTWVGRPLTIPEAAVMGDHVYVSWNGATEVVAWRLEVWDTRAIEESTFDVVAQFAKTGFETGIEIPEELGSPLFRLAALDAEGNVLGYTEVLQKEQGADVDELLDLHNWIVAAAFVVSGGGLLLGLYQCCSCRRIFPRRHRRPNEYQLVGFGDNDENNSV</sequence>
<dbReference type="Pfam" id="PF14269">
    <property type="entry name" value="Arylsulfotran_2"/>
    <property type="match status" value="1"/>
</dbReference>
<dbReference type="EMBL" id="BBXM02000002">
    <property type="protein sequence ID" value="GIC86139.1"/>
    <property type="molecule type" value="Genomic_DNA"/>
</dbReference>
<organism evidence="2 3">
    <name type="scientific">Aspergillus udagawae</name>
    <dbReference type="NCBI Taxonomy" id="91492"/>
    <lineage>
        <taxon>Eukaryota</taxon>
        <taxon>Fungi</taxon>
        <taxon>Dikarya</taxon>
        <taxon>Ascomycota</taxon>
        <taxon>Pezizomycotina</taxon>
        <taxon>Eurotiomycetes</taxon>
        <taxon>Eurotiomycetidae</taxon>
        <taxon>Eurotiales</taxon>
        <taxon>Aspergillaceae</taxon>
        <taxon>Aspergillus</taxon>
        <taxon>Aspergillus subgen. Fumigati</taxon>
    </lineage>
</organism>
<protein>
    <recommendedName>
        <fullName evidence="4">ASST-domain-containing protein</fullName>
    </recommendedName>
</protein>
<feature type="transmembrane region" description="Helical" evidence="1">
    <location>
        <begin position="46"/>
        <end position="70"/>
    </location>
</feature>
<evidence type="ECO:0000313" key="3">
    <source>
        <dbReference type="Proteomes" id="UP000036893"/>
    </source>
</evidence>
<evidence type="ECO:0000256" key="1">
    <source>
        <dbReference type="SAM" id="Phobius"/>
    </source>
</evidence>
<accession>A0A8E0QJY1</accession>
<dbReference type="PANTHER" id="PTHR35340:SF5">
    <property type="entry name" value="ASST-DOMAIN-CONTAINING PROTEIN"/>
    <property type="match status" value="1"/>
</dbReference>
<evidence type="ECO:0008006" key="4">
    <source>
        <dbReference type="Google" id="ProtNLM"/>
    </source>
</evidence>
<dbReference type="Proteomes" id="UP000036893">
    <property type="component" value="Unassembled WGS sequence"/>
</dbReference>
<dbReference type="PANTHER" id="PTHR35340">
    <property type="entry name" value="PQQ ENZYME REPEAT PROTEIN-RELATED"/>
    <property type="match status" value="1"/>
</dbReference>
<proteinExistence type="predicted"/>
<dbReference type="InterPro" id="IPR039535">
    <property type="entry name" value="ASST-like"/>
</dbReference>
<reference evidence="2" key="1">
    <citation type="journal article" date="2015" name="Genome Announc.">
        <title>Draft Genome Sequence of the Pathogenic Filamentous Fungus Aspergillus udagawae Strain IFM 46973T.</title>
        <authorList>
            <person name="Kusuya Y."/>
            <person name="Takahashi-Nakaguchi A."/>
            <person name="Takahashi H."/>
            <person name="Yaguchi T."/>
        </authorList>
    </citation>
    <scope>NUCLEOTIDE SEQUENCE</scope>
    <source>
        <strain evidence="2">IFM 46973</strain>
    </source>
</reference>
<comment type="caution">
    <text evidence="2">The sequence shown here is derived from an EMBL/GenBank/DDBJ whole genome shotgun (WGS) entry which is preliminary data.</text>
</comment>
<keyword evidence="1" id="KW-0812">Transmembrane</keyword>
<keyword evidence="1" id="KW-0472">Membrane</keyword>
<gene>
    <name evidence="2" type="ORF">Aud_002502</name>
</gene>
<dbReference type="GeneID" id="66989978"/>
<dbReference type="InterPro" id="IPR053143">
    <property type="entry name" value="Arylsulfate_ST"/>
</dbReference>
<reference evidence="2" key="2">
    <citation type="submission" date="2021-01" db="EMBL/GenBank/DDBJ databases">
        <title>Pan-genome distribution and transcriptional activeness of fungal secondary metabolism genes in Aspergillus section Fumigati.</title>
        <authorList>
            <person name="Takahashi H."/>
            <person name="Umemura M."/>
            <person name="Ninomiya A."/>
            <person name="Kusuya Y."/>
            <person name="Urayama S."/>
            <person name="Shimizu M."/>
            <person name="Watanabe A."/>
            <person name="Kamei K."/>
            <person name="Yaguchi T."/>
            <person name="Hagiwara D."/>
        </authorList>
    </citation>
    <scope>NUCLEOTIDE SEQUENCE</scope>
    <source>
        <strain evidence="2">IFM 46973</strain>
    </source>
</reference>
<name>A0A8E0QJY1_9EURO</name>
<keyword evidence="1" id="KW-1133">Transmembrane helix</keyword>
<feature type="transmembrane region" description="Helical" evidence="1">
    <location>
        <begin position="568"/>
        <end position="589"/>
    </location>
</feature>
<dbReference type="RefSeq" id="XP_043143405.1">
    <property type="nucleotide sequence ID" value="XM_043287470.1"/>
</dbReference>
<evidence type="ECO:0000313" key="2">
    <source>
        <dbReference type="EMBL" id="GIC86139.1"/>
    </source>
</evidence>
<dbReference type="AlphaFoldDB" id="A0A8E0QJY1"/>